<dbReference type="InterPro" id="IPR037914">
    <property type="entry name" value="SpoVT-AbrB_sf"/>
</dbReference>
<dbReference type="EMBL" id="JAUSRD010000003">
    <property type="protein sequence ID" value="MDP9892277.1"/>
    <property type="molecule type" value="Genomic_DNA"/>
</dbReference>
<evidence type="ECO:0000313" key="2">
    <source>
        <dbReference type="EMBL" id="MDP9892277.1"/>
    </source>
</evidence>
<gene>
    <name evidence="2" type="ORF">J2W31_001382</name>
</gene>
<feature type="domain" description="SpoVT-AbrB" evidence="1">
    <location>
        <begin position="7"/>
        <end position="52"/>
    </location>
</feature>
<dbReference type="InterPro" id="IPR013432">
    <property type="entry name" value="Doc_partner"/>
</dbReference>
<dbReference type="Pfam" id="PF04014">
    <property type="entry name" value="MazE_antitoxin"/>
    <property type="match status" value="1"/>
</dbReference>
<dbReference type="SMART" id="SM00966">
    <property type="entry name" value="SpoVT_AbrB"/>
    <property type="match status" value="1"/>
</dbReference>
<dbReference type="AlphaFoldDB" id="A0AAW8CTP1"/>
<comment type="caution">
    <text evidence="2">The sequence shown here is derived from an EMBL/GenBank/DDBJ whole genome shotgun (WGS) entry which is preliminary data.</text>
</comment>
<proteinExistence type="predicted"/>
<dbReference type="SUPFAM" id="SSF89447">
    <property type="entry name" value="AbrB/MazE/MraZ-like"/>
    <property type="match status" value="1"/>
</dbReference>
<dbReference type="Gene3D" id="2.10.260.10">
    <property type="match status" value="1"/>
</dbReference>
<evidence type="ECO:0000313" key="3">
    <source>
        <dbReference type="Proteomes" id="UP001242045"/>
    </source>
</evidence>
<dbReference type="NCBIfam" id="TIGR02609">
    <property type="entry name" value="doc_partner"/>
    <property type="match status" value="1"/>
</dbReference>
<reference evidence="2" key="1">
    <citation type="submission" date="2023-07" db="EMBL/GenBank/DDBJ databases">
        <title>Sorghum-associated microbial communities from plants grown in Nebraska, USA.</title>
        <authorList>
            <person name="Schachtman D."/>
        </authorList>
    </citation>
    <scope>NUCLEOTIDE SEQUENCE</scope>
    <source>
        <strain evidence="2">DS3754</strain>
    </source>
</reference>
<dbReference type="InterPro" id="IPR007159">
    <property type="entry name" value="SpoVT-AbrB_dom"/>
</dbReference>
<dbReference type="Proteomes" id="UP001242045">
    <property type="component" value="Unassembled WGS sequence"/>
</dbReference>
<organism evidence="2 3">
    <name type="scientific">Variovorax boronicumulans</name>
    <dbReference type="NCBI Taxonomy" id="436515"/>
    <lineage>
        <taxon>Bacteria</taxon>
        <taxon>Pseudomonadati</taxon>
        <taxon>Pseudomonadota</taxon>
        <taxon>Betaproteobacteria</taxon>
        <taxon>Burkholderiales</taxon>
        <taxon>Comamonadaceae</taxon>
        <taxon>Variovorax</taxon>
    </lineage>
</organism>
<protein>
    <submittedName>
        <fullName evidence="2">Addiction module antidote</fullName>
    </submittedName>
</protein>
<accession>A0AAW8CTP1</accession>
<evidence type="ECO:0000259" key="1">
    <source>
        <dbReference type="SMART" id="SM00966"/>
    </source>
</evidence>
<dbReference type="GO" id="GO:0003677">
    <property type="term" value="F:DNA binding"/>
    <property type="evidence" value="ECO:0007669"/>
    <property type="project" value="InterPro"/>
</dbReference>
<sequence length="74" mass="8347">MSALKLTQIGNSVGVILPKEVLARLKVEKGDTLFLTEAANGVTLTPYDPEIEEQLKLGREFMREFRDTFHQLAK</sequence>
<name>A0AAW8CTP1_9BURK</name>
<dbReference type="RefSeq" id="WP_013543229.1">
    <property type="nucleotide sequence ID" value="NZ_JARXVG010000003.1"/>
</dbReference>